<feature type="region of interest" description="Disordered" evidence="7">
    <location>
        <begin position="317"/>
        <end position="352"/>
    </location>
</feature>
<evidence type="ECO:0000256" key="5">
    <source>
        <dbReference type="ARBA" id="ARBA00023163"/>
    </source>
</evidence>
<feature type="region of interest" description="Disordered" evidence="7">
    <location>
        <begin position="1288"/>
        <end position="1307"/>
    </location>
</feature>
<evidence type="ECO:0000259" key="8">
    <source>
        <dbReference type="PROSITE" id="PS50016"/>
    </source>
</evidence>
<reference evidence="9 10" key="1">
    <citation type="journal article" date="2017" name="Nature">
        <title>The Apostasia genome and the evolution of orchids.</title>
        <authorList>
            <person name="Zhang G.Q."/>
            <person name="Liu K.W."/>
            <person name="Li Z."/>
            <person name="Lohaus R."/>
            <person name="Hsiao Y.Y."/>
            <person name="Niu S.C."/>
            <person name="Wang J.Y."/>
            <person name="Lin Y.C."/>
            <person name="Xu Q."/>
            <person name="Chen L.J."/>
            <person name="Yoshida K."/>
            <person name="Fujiwara S."/>
            <person name="Wang Z.W."/>
            <person name="Zhang Y.Q."/>
            <person name="Mitsuda N."/>
            <person name="Wang M."/>
            <person name="Liu G.H."/>
            <person name="Pecoraro L."/>
            <person name="Huang H.X."/>
            <person name="Xiao X.J."/>
            <person name="Lin M."/>
            <person name="Wu X.Y."/>
            <person name="Wu W.L."/>
            <person name="Chen Y.Y."/>
            <person name="Chang S.B."/>
            <person name="Sakamoto S."/>
            <person name="Ohme-Takagi M."/>
            <person name="Yagi M."/>
            <person name="Zeng S.J."/>
            <person name="Shen C.Y."/>
            <person name="Yeh C.M."/>
            <person name="Luo Y.B."/>
            <person name="Tsai W.C."/>
            <person name="Van de Peer Y."/>
            <person name="Liu Z.J."/>
        </authorList>
    </citation>
    <scope>NUCLEOTIDE SEQUENCE [LARGE SCALE GENOMIC DNA]</scope>
    <source>
        <strain evidence="10">cv. Shenzhen</strain>
        <tissue evidence="9">Stem</tissue>
    </source>
</reference>
<evidence type="ECO:0000256" key="3">
    <source>
        <dbReference type="ARBA" id="ARBA00022833"/>
    </source>
</evidence>
<dbReference type="SMART" id="SM00249">
    <property type="entry name" value="PHD"/>
    <property type="match status" value="1"/>
</dbReference>
<accession>A0A2I0AC50</accession>
<dbReference type="InterPro" id="IPR056280">
    <property type="entry name" value="AIPP2-like_SPOC"/>
</dbReference>
<name>A0A2I0AC50_9ASPA</name>
<feature type="compositionally biased region" description="Basic and acidic residues" evidence="7">
    <location>
        <begin position="1123"/>
        <end position="1133"/>
    </location>
</feature>
<dbReference type="GO" id="GO:0140566">
    <property type="term" value="F:histone reader activity"/>
    <property type="evidence" value="ECO:0007669"/>
    <property type="project" value="InterPro"/>
</dbReference>
<sequence length="1365" mass="149006">MSVNEYIGMKIESGNCNVCSAPCLSCMHYSHSLSVMGSNSENGCSGNICTSGETSSFFMADAKSRICDDSYNGASETSNILSVSSSHDSFSENAESKSTVRASGAYDLSDYVDMSQKKCSSEVVDEEKKIDHAHHPSYCQMPSDIGSRGSHVNDPMEKNGTLLDLDVDNSHGDNLLPHASNEGDNSESDSALDDVKVCDICGDAGREDFLAICSSCSDGAEHTYCMRKMLDKVPEGDWLCEECKMKEMENENVNKSDHVSGRLKPTCLSEKNQNSPSNLILKKLPKLHDVVTNLETRGLAKGIYSHKISTTRLADHLEGKKSHELSRPPGDVASPRKKAALSRESSFKNKDMDKVKNVNEVSSSEAPSMCGLRVLSRSQTFSRSQISLSNRSPKGQSQLQSSRGYLSRSVSFGNSINKPKVKQLIEDVHFRQKPGSEAVITSLRNEGFKSMEKSTSYKNLSSGFSNNQAAGKTQLLQSIHLDSQKGIKEVKRRNIVEKKNSFAADRSVVNSLAAPDSKCPVTINSKSTLYEGKVNNVPESSVHSINKGSDELYDLGGSRKPIPCPSKTIGSSNGRTNLDNYKLHQTPKHLIQTLNSASNGSCSKVDIASQCAVFQPSELVLKDRMADSTSSTSSRLSSSGNQHSMIDKQPQSTHKFSNELGSKGMKKTESRCIDELDEAEPMIRGKGNKVDKTEEPPAVSVHMISESASGNSSSTLCERNISSVVDNKNDQDSLKLYTVDSKKTVAKRDSGQLAGPPLDAFLVPKSESLNDFRTELNVKSFSDAVPSGAPLLMAPSRASAIPKLECIWQGTFNVLQSGSCPELFDGIQAHLSSYASDKVIEVSNKIPSKIVLEEVPHAILCPFQSQGVGPKEGNIALFFFAKDIECYDKGYSKLLDRMLKNDFSLKGNIDGTELLIFTSIKLPVNSQRWNRLFYLWGTFVGNRREKLSAIDQQKKPFESNSRMVISSDSIVQNLVNIPTSMHLPESHGSSKIKPDQSTTMVDLLVKASEKVGKVCGTQEASHVQNSGKWVVADLNVPLDSTSFLVNNSTLTMTNLSNVIGMPAIHEMPSMQSCFEVKHDGTCQDEIIDDGMNSRTSESSAHTTDIPVEASFSKASSVISTRNPGDECRNNDVNKRKRESSESDIAVVNIDSTGNTESRMIVSQLSSDNMQINTTEATLGRERESWMPSDSEREQKKTCYSNGKGLENVDLSPKLSSEIFWSCQDGRTVCLESLKSEVSRSAKHFLLSDKPDVSILLLSSDDEDNPKTPALELALGGMSKSSKPVPIHSLFPSVEGSNQKKQYDPCREKRDDISAASLTLSLGLPALGDQKSAESFSKSEQVLPEWRSVNKSLFMFGGSPTPERSS</sequence>
<dbReference type="PROSITE" id="PS50016">
    <property type="entry name" value="ZF_PHD_2"/>
    <property type="match status" value="1"/>
</dbReference>
<keyword evidence="4" id="KW-0805">Transcription regulation</keyword>
<keyword evidence="5" id="KW-0804">Transcription</keyword>
<dbReference type="PANTHER" id="PTHR33304:SF9">
    <property type="entry name" value="RING_FYVE_PHD ZINC FINGER SUPERFAMILY PROTEIN"/>
    <property type="match status" value="1"/>
</dbReference>
<protein>
    <submittedName>
        <fullName evidence="9">Methyl-CpG-binding domain-containing protein 9</fullName>
    </submittedName>
</protein>
<feature type="compositionally biased region" description="Basic and acidic residues" evidence="7">
    <location>
        <begin position="317"/>
        <end position="326"/>
    </location>
</feature>
<evidence type="ECO:0000313" key="9">
    <source>
        <dbReference type="EMBL" id="PKA53123.1"/>
    </source>
</evidence>
<keyword evidence="3" id="KW-0862">Zinc</keyword>
<evidence type="ECO:0000256" key="2">
    <source>
        <dbReference type="ARBA" id="ARBA00022771"/>
    </source>
</evidence>
<feature type="compositionally biased region" description="Polar residues" evidence="7">
    <location>
        <begin position="640"/>
        <end position="655"/>
    </location>
</feature>
<dbReference type="GO" id="GO:0008270">
    <property type="term" value="F:zinc ion binding"/>
    <property type="evidence" value="ECO:0007669"/>
    <property type="project" value="UniProtKB-KW"/>
</dbReference>
<organism evidence="9 10">
    <name type="scientific">Apostasia shenzhenica</name>
    <dbReference type="NCBI Taxonomy" id="1088818"/>
    <lineage>
        <taxon>Eukaryota</taxon>
        <taxon>Viridiplantae</taxon>
        <taxon>Streptophyta</taxon>
        <taxon>Embryophyta</taxon>
        <taxon>Tracheophyta</taxon>
        <taxon>Spermatophyta</taxon>
        <taxon>Magnoliopsida</taxon>
        <taxon>Liliopsida</taxon>
        <taxon>Asparagales</taxon>
        <taxon>Orchidaceae</taxon>
        <taxon>Apostasioideae</taxon>
        <taxon>Apostasia</taxon>
    </lineage>
</organism>
<evidence type="ECO:0000313" key="10">
    <source>
        <dbReference type="Proteomes" id="UP000236161"/>
    </source>
</evidence>
<feature type="region of interest" description="Disordered" evidence="7">
    <location>
        <begin position="383"/>
        <end position="403"/>
    </location>
</feature>
<keyword evidence="1" id="KW-0479">Metal-binding</keyword>
<dbReference type="InterPro" id="IPR049914">
    <property type="entry name" value="PHD1-3/5-6"/>
</dbReference>
<dbReference type="InterPro" id="IPR019787">
    <property type="entry name" value="Znf_PHD-finger"/>
</dbReference>
<feature type="region of interest" description="Disordered" evidence="7">
    <location>
        <begin position="624"/>
        <end position="695"/>
    </location>
</feature>
<evidence type="ECO:0000256" key="4">
    <source>
        <dbReference type="ARBA" id="ARBA00023015"/>
    </source>
</evidence>
<keyword evidence="10" id="KW-1185">Reference proteome</keyword>
<feature type="compositionally biased region" description="Low complexity" evidence="7">
    <location>
        <begin position="628"/>
        <end position="639"/>
    </location>
</feature>
<dbReference type="Gene3D" id="3.30.40.10">
    <property type="entry name" value="Zinc/RING finger domain, C3HC4 (zinc finger)"/>
    <property type="match status" value="1"/>
</dbReference>
<gene>
    <name evidence="9" type="primary">MBD9</name>
    <name evidence="9" type="ORF">AXF42_Ash019031</name>
</gene>
<dbReference type="EMBL" id="KZ452000">
    <property type="protein sequence ID" value="PKA53123.1"/>
    <property type="molecule type" value="Genomic_DNA"/>
</dbReference>
<dbReference type="InterPro" id="IPR011011">
    <property type="entry name" value="Znf_FYVE_PHD"/>
</dbReference>
<evidence type="ECO:0000256" key="7">
    <source>
        <dbReference type="SAM" id="MobiDB-lite"/>
    </source>
</evidence>
<keyword evidence="2 6" id="KW-0863">Zinc-finger</keyword>
<evidence type="ECO:0000256" key="6">
    <source>
        <dbReference type="PROSITE-ProRule" id="PRU00146"/>
    </source>
</evidence>
<dbReference type="InterPro" id="IPR001965">
    <property type="entry name" value="Znf_PHD"/>
</dbReference>
<feature type="region of interest" description="Disordered" evidence="7">
    <location>
        <begin position="168"/>
        <end position="190"/>
    </location>
</feature>
<feature type="domain" description="PHD-type" evidence="8">
    <location>
        <begin position="195"/>
        <end position="246"/>
    </location>
</feature>
<evidence type="ECO:0000256" key="1">
    <source>
        <dbReference type="ARBA" id="ARBA00022723"/>
    </source>
</evidence>
<feature type="region of interest" description="Disordered" evidence="7">
    <location>
        <begin position="1115"/>
        <end position="1141"/>
    </location>
</feature>
<dbReference type="Pfam" id="PF23121">
    <property type="entry name" value="SPOC_AIPP2"/>
    <property type="match status" value="1"/>
</dbReference>
<dbReference type="PANTHER" id="PTHR33304">
    <property type="match status" value="1"/>
</dbReference>
<dbReference type="STRING" id="1088818.A0A2I0AC50"/>
<dbReference type="Proteomes" id="UP000236161">
    <property type="component" value="Unassembled WGS sequence"/>
</dbReference>
<dbReference type="SUPFAM" id="SSF57903">
    <property type="entry name" value="FYVE/PHD zinc finger"/>
    <property type="match status" value="1"/>
</dbReference>
<dbReference type="GO" id="GO:0034244">
    <property type="term" value="P:negative regulation of transcription elongation by RNA polymerase II"/>
    <property type="evidence" value="ECO:0007669"/>
    <property type="project" value="InterPro"/>
</dbReference>
<dbReference type="OrthoDB" id="787137at2759"/>
<proteinExistence type="predicted"/>
<dbReference type="InterPro" id="IPR013083">
    <property type="entry name" value="Znf_RING/FYVE/PHD"/>
</dbReference>